<feature type="domain" description="Flavin reductase like" evidence="1">
    <location>
        <begin position="23"/>
        <end position="168"/>
    </location>
</feature>
<dbReference type="PANTHER" id="PTHR43812:SF2">
    <property type="entry name" value="FLAVIN REDUCTASE LIKE DOMAIN-CONTAINING PROTEIN"/>
    <property type="match status" value="1"/>
</dbReference>
<dbReference type="GO" id="GO:0010181">
    <property type="term" value="F:FMN binding"/>
    <property type="evidence" value="ECO:0007669"/>
    <property type="project" value="InterPro"/>
</dbReference>
<dbReference type="Gene3D" id="2.30.110.10">
    <property type="entry name" value="Electron Transport, Fmn-binding Protein, Chain A"/>
    <property type="match status" value="1"/>
</dbReference>
<dbReference type="Proteomes" id="UP001157355">
    <property type="component" value="Unassembled WGS sequence"/>
</dbReference>
<dbReference type="GO" id="GO:0016646">
    <property type="term" value="F:oxidoreductase activity, acting on the CH-NH group of donors, NAD or NADP as acceptor"/>
    <property type="evidence" value="ECO:0007669"/>
    <property type="project" value="UniProtKB-ARBA"/>
</dbReference>
<comment type="caution">
    <text evidence="2">The sequence shown here is derived from an EMBL/GenBank/DDBJ whole genome shotgun (WGS) entry which is preliminary data.</text>
</comment>
<dbReference type="AlphaFoldDB" id="A0AA37X2I9"/>
<proteinExistence type="predicted"/>
<dbReference type="PANTHER" id="PTHR43812">
    <property type="entry name" value="BLR2425 PROTEIN"/>
    <property type="match status" value="1"/>
</dbReference>
<dbReference type="Pfam" id="PF01613">
    <property type="entry name" value="Flavin_Reduct"/>
    <property type="match status" value="1"/>
</dbReference>
<dbReference type="RefSeq" id="WP_284326938.1">
    <property type="nucleotide sequence ID" value="NZ_BSPP01000021.1"/>
</dbReference>
<name>A0AA37X2I9_9RHOB</name>
<dbReference type="SMART" id="SM00903">
    <property type="entry name" value="Flavin_Reduct"/>
    <property type="match status" value="1"/>
</dbReference>
<dbReference type="InterPro" id="IPR002563">
    <property type="entry name" value="Flavin_Rdtase-like_dom"/>
</dbReference>
<keyword evidence="3" id="KW-1185">Reference proteome</keyword>
<gene>
    <name evidence="2" type="ORF">GCM10010873_38360</name>
</gene>
<dbReference type="EMBL" id="BSPP01000021">
    <property type="protein sequence ID" value="GLS88862.1"/>
    <property type="molecule type" value="Genomic_DNA"/>
</dbReference>
<sequence length="202" mass="21932">MFYQPEKGQGHREAGLPHNPFKAIVAPRPIGWISTRGPLGDNLAPYSFFNAVNDAPMQVMFAGGMKDSIANLRDSGVFAVNVVAEAMIHAMNASSEAVARGVDEFALAGVTKAECAVIDCPRVALAPATLECRVVHLLQLAGENWMAVGEVVGVHIRPEYLRDGRFDLELVRPVARLGYKDYAVVSEVFELTRPDEVGRAEI</sequence>
<accession>A0AA37X2I9</accession>
<organism evidence="2 3">
    <name type="scientific">Cypionkella aquatica</name>
    <dbReference type="NCBI Taxonomy" id="1756042"/>
    <lineage>
        <taxon>Bacteria</taxon>
        <taxon>Pseudomonadati</taxon>
        <taxon>Pseudomonadota</taxon>
        <taxon>Alphaproteobacteria</taxon>
        <taxon>Rhodobacterales</taxon>
        <taxon>Paracoccaceae</taxon>
        <taxon>Cypionkella</taxon>
    </lineage>
</organism>
<protein>
    <submittedName>
        <fullName evidence="2">Flavin reductase</fullName>
    </submittedName>
</protein>
<dbReference type="SUPFAM" id="SSF50475">
    <property type="entry name" value="FMN-binding split barrel"/>
    <property type="match status" value="1"/>
</dbReference>
<dbReference type="InterPro" id="IPR012349">
    <property type="entry name" value="Split_barrel_FMN-bd"/>
</dbReference>
<evidence type="ECO:0000313" key="3">
    <source>
        <dbReference type="Proteomes" id="UP001157355"/>
    </source>
</evidence>
<reference evidence="2 3" key="1">
    <citation type="journal article" date="2014" name="Int. J. Syst. Evol. Microbiol.">
        <title>Complete genome sequence of Corynebacterium casei LMG S-19264T (=DSM 44701T), isolated from a smear-ripened cheese.</title>
        <authorList>
            <consortium name="US DOE Joint Genome Institute (JGI-PGF)"/>
            <person name="Walter F."/>
            <person name="Albersmeier A."/>
            <person name="Kalinowski J."/>
            <person name="Ruckert C."/>
        </authorList>
    </citation>
    <scope>NUCLEOTIDE SEQUENCE [LARGE SCALE GENOMIC DNA]</scope>
    <source>
        <strain evidence="2 3">NBRC 111766</strain>
    </source>
</reference>
<evidence type="ECO:0000313" key="2">
    <source>
        <dbReference type="EMBL" id="GLS88862.1"/>
    </source>
</evidence>
<evidence type="ECO:0000259" key="1">
    <source>
        <dbReference type="SMART" id="SM00903"/>
    </source>
</evidence>